<dbReference type="AlphaFoldDB" id="A0A9X7FEM8"/>
<evidence type="ECO:0000313" key="3">
    <source>
        <dbReference type="Proteomes" id="UP000235293"/>
    </source>
</evidence>
<evidence type="ECO:0000313" key="2">
    <source>
        <dbReference type="EMBL" id="PMC54747.1"/>
    </source>
</evidence>
<evidence type="ECO:0000256" key="1">
    <source>
        <dbReference type="SAM" id="Phobius"/>
    </source>
</evidence>
<keyword evidence="1" id="KW-1133">Transmembrane helix</keyword>
<dbReference type="EMBL" id="PNGY01000001">
    <property type="protein sequence ID" value="PMC54747.1"/>
    <property type="molecule type" value="Genomic_DNA"/>
</dbReference>
<accession>A0A9X7FEM8</accession>
<keyword evidence="1" id="KW-0472">Membrane</keyword>
<organism evidence="2 3">
    <name type="scientific">Gardnerella swidsinskii</name>
    <dbReference type="NCBI Taxonomy" id="2792979"/>
    <lineage>
        <taxon>Bacteria</taxon>
        <taxon>Bacillati</taxon>
        <taxon>Actinomycetota</taxon>
        <taxon>Actinomycetes</taxon>
        <taxon>Bifidobacteriales</taxon>
        <taxon>Bifidobacteriaceae</taxon>
        <taxon>Gardnerella</taxon>
    </lineage>
</organism>
<protein>
    <submittedName>
        <fullName evidence="2">Uncharacterized protein</fullName>
    </submittedName>
</protein>
<sequence>MPWWIWLLITVFMLIMVALGVVIVVLSAIKIAKVCFGISEDVSSRFERLHEPNKEDNENPRDPLFTLPIKDATNRYERTHTKVIERHQKIRENHRKIWQHWDKKSLREEDIQL</sequence>
<gene>
    <name evidence="2" type="ORF">CJ213_00940</name>
</gene>
<proteinExistence type="predicted"/>
<reference evidence="2 3" key="1">
    <citation type="submission" date="2017-09" db="EMBL/GenBank/DDBJ databases">
        <title>Bacterial strain isolated from the female urinary microbiota.</title>
        <authorList>
            <person name="Thomas-White K."/>
            <person name="Kumar N."/>
            <person name="Forster S."/>
            <person name="Putonti C."/>
            <person name="Lawley T."/>
            <person name="Wolfe A.J."/>
        </authorList>
    </citation>
    <scope>NUCLEOTIDE SEQUENCE [LARGE SCALE GENOMIC DNA]</scope>
    <source>
        <strain evidence="2 3">UMB0411</strain>
    </source>
</reference>
<comment type="caution">
    <text evidence="2">The sequence shown here is derived from an EMBL/GenBank/DDBJ whole genome shotgun (WGS) entry which is preliminary data.</text>
</comment>
<dbReference type="RefSeq" id="WP_102155146.1">
    <property type="nucleotide sequence ID" value="NZ_JBKFWY010000003.1"/>
</dbReference>
<keyword evidence="1" id="KW-0812">Transmembrane</keyword>
<dbReference type="Proteomes" id="UP000235293">
    <property type="component" value="Unassembled WGS sequence"/>
</dbReference>
<name>A0A9X7FEM8_9BIFI</name>
<dbReference type="GeneID" id="95681604"/>
<feature type="transmembrane region" description="Helical" evidence="1">
    <location>
        <begin position="6"/>
        <end position="29"/>
    </location>
</feature>